<dbReference type="GO" id="GO:0043565">
    <property type="term" value="F:sequence-specific DNA binding"/>
    <property type="evidence" value="ECO:0007669"/>
    <property type="project" value="InterPro"/>
</dbReference>
<dbReference type="Proteomes" id="UP000813672">
    <property type="component" value="Unassembled WGS sequence"/>
</dbReference>
<keyword evidence="3" id="KW-0804">Transcription</keyword>
<dbReference type="InterPro" id="IPR037923">
    <property type="entry name" value="HTH-like"/>
</dbReference>
<dbReference type="EMBL" id="JAGQAF010000018">
    <property type="protein sequence ID" value="MCE8539964.1"/>
    <property type="molecule type" value="Genomic_DNA"/>
</dbReference>
<dbReference type="PROSITE" id="PS01124">
    <property type="entry name" value="HTH_ARAC_FAMILY_2"/>
    <property type="match status" value="1"/>
</dbReference>
<dbReference type="RefSeq" id="WP_234145656.1">
    <property type="nucleotide sequence ID" value="NZ_JAGQAF010000018.1"/>
</dbReference>
<proteinExistence type="predicted"/>
<dbReference type="Pfam" id="PF12833">
    <property type="entry name" value="HTH_18"/>
    <property type="match status" value="1"/>
</dbReference>
<dbReference type="Gene3D" id="1.10.10.60">
    <property type="entry name" value="Homeodomain-like"/>
    <property type="match status" value="2"/>
</dbReference>
<dbReference type="SMART" id="SM00342">
    <property type="entry name" value="HTH_ARAC"/>
    <property type="match status" value="1"/>
</dbReference>
<accession>A0A9Q3WPX9</accession>
<organism evidence="5 6">
    <name type="scientific">Ruegeria pomeroyi</name>
    <dbReference type="NCBI Taxonomy" id="89184"/>
    <lineage>
        <taxon>Bacteria</taxon>
        <taxon>Pseudomonadati</taxon>
        <taxon>Pseudomonadota</taxon>
        <taxon>Alphaproteobacteria</taxon>
        <taxon>Rhodobacterales</taxon>
        <taxon>Roseobacteraceae</taxon>
        <taxon>Ruegeria</taxon>
    </lineage>
</organism>
<gene>
    <name evidence="5" type="ORF">KBY27_21085</name>
</gene>
<dbReference type="GO" id="GO:0003700">
    <property type="term" value="F:DNA-binding transcription factor activity"/>
    <property type="evidence" value="ECO:0007669"/>
    <property type="project" value="InterPro"/>
</dbReference>
<protein>
    <submittedName>
        <fullName evidence="5">Helix-turn-helix transcriptional regulator</fullName>
    </submittedName>
</protein>
<dbReference type="SUPFAM" id="SSF46689">
    <property type="entry name" value="Homeodomain-like"/>
    <property type="match status" value="2"/>
</dbReference>
<dbReference type="InterPro" id="IPR009057">
    <property type="entry name" value="Homeodomain-like_sf"/>
</dbReference>
<evidence type="ECO:0000256" key="2">
    <source>
        <dbReference type="ARBA" id="ARBA00023125"/>
    </source>
</evidence>
<dbReference type="PANTHER" id="PTHR46796">
    <property type="entry name" value="HTH-TYPE TRANSCRIPTIONAL ACTIVATOR RHAS-RELATED"/>
    <property type="match status" value="1"/>
</dbReference>
<evidence type="ECO:0000313" key="6">
    <source>
        <dbReference type="Proteomes" id="UP000813672"/>
    </source>
</evidence>
<dbReference type="PANTHER" id="PTHR46796:SF2">
    <property type="entry name" value="TRANSCRIPTIONAL REGULATORY PROTEIN"/>
    <property type="match status" value="1"/>
</dbReference>
<reference evidence="5" key="1">
    <citation type="journal article" date="2021" name="Environ. Microbiol.">
        <title>Cryptic niche differentiation of novel sediment ecotypes of Rugeria pomeroyi correlates with nitrate respiration.</title>
        <authorList>
            <person name="Lin X."/>
            <person name="McNichol J."/>
            <person name="Chu X."/>
            <person name="Qian Y."/>
            <person name="Luo H."/>
        </authorList>
    </citation>
    <scope>NUCLEOTIDE SEQUENCE</scope>
    <source>
        <strain evidence="5">SZCCDBB064</strain>
    </source>
</reference>
<keyword evidence="2" id="KW-0238">DNA-binding</keyword>
<feature type="domain" description="HTH araC/xylS-type" evidence="4">
    <location>
        <begin position="174"/>
        <end position="272"/>
    </location>
</feature>
<evidence type="ECO:0000313" key="5">
    <source>
        <dbReference type="EMBL" id="MCE8539964.1"/>
    </source>
</evidence>
<name>A0A9Q3WPX9_9RHOB</name>
<dbReference type="SUPFAM" id="SSF51215">
    <property type="entry name" value="Regulatory protein AraC"/>
    <property type="match status" value="1"/>
</dbReference>
<dbReference type="InterPro" id="IPR018060">
    <property type="entry name" value="HTH_AraC"/>
</dbReference>
<dbReference type="AlphaFoldDB" id="A0A9Q3WPX9"/>
<sequence>MSKALAAFRGDYGRVFLFQLDRELVVHAHREGHLLFHIDGAPAEMIVEDRAYDLKCGNGVAVNPWQPHFFRPCIPGEETMVLVLYIDQKWFLQASGPLSPSLRYGRSEIEVDDFLRTAKHSMVRGMMDPNTEAAVLEDIFRQLACGSYEQSWQWTPEADGVPGGQSRMIDFRIRKSIRLLAEVPFEETSLDEVARTVGLSRAHFYRMFRDQIGVTPNVYLNALRMEKAIDRLLLSSDTVAEIGHDLGFSSQASFTRFFTSNGVLPPSEYRRAVVCEIA</sequence>
<dbReference type="InterPro" id="IPR050204">
    <property type="entry name" value="AraC_XylS_family_regulators"/>
</dbReference>
<comment type="caution">
    <text evidence="5">The sequence shown here is derived from an EMBL/GenBank/DDBJ whole genome shotgun (WGS) entry which is preliminary data.</text>
</comment>
<keyword evidence="1" id="KW-0805">Transcription regulation</keyword>
<evidence type="ECO:0000259" key="4">
    <source>
        <dbReference type="PROSITE" id="PS01124"/>
    </source>
</evidence>
<evidence type="ECO:0000256" key="3">
    <source>
        <dbReference type="ARBA" id="ARBA00023163"/>
    </source>
</evidence>
<evidence type="ECO:0000256" key="1">
    <source>
        <dbReference type="ARBA" id="ARBA00023015"/>
    </source>
</evidence>